<reference evidence="1" key="2">
    <citation type="submission" date="2023-05" db="EMBL/GenBank/DDBJ databases">
        <authorList>
            <person name="Schelkunov M.I."/>
        </authorList>
    </citation>
    <scope>NUCLEOTIDE SEQUENCE</scope>
    <source>
        <strain evidence="1">Hsosn_3</strain>
        <tissue evidence="1">Leaf</tissue>
    </source>
</reference>
<name>A0AAD8HS56_9APIA</name>
<gene>
    <name evidence="1" type="ORF">POM88_037202</name>
</gene>
<proteinExistence type="predicted"/>
<evidence type="ECO:0000313" key="2">
    <source>
        <dbReference type="Proteomes" id="UP001237642"/>
    </source>
</evidence>
<organism evidence="1 2">
    <name type="scientific">Heracleum sosnowskyi</name>
    <dbReference type="NCBI Taxonomy" id="360622"/>
    <lineage>
        <taxon>Eukaryota</taxon>
        <taxon>Viridiplantae</taxon>
        <taxon>Streptophyta</taxon>
        <taxon>Embryophyta</taxon>
        <taxon>Tracheophyta</taxon>
        <taxon>Spermatophyta</taxon>
        <taxon>Magnoliopsida</taxon>
        <taxon>eudicotyledons</taxon>
        <taxon>Gunneridae</taxon>
        <taxon>Pentapetalae</taxon>
        <taxon>asterids</taxon>
        <taxon>campanulids</taxon>
        <taxon>Apiales</taxon>
        <taxon>Apiaceae</taxon>
        <taxon>Apioideae</taxon>
        <taxon>apioid superclade</taxon>
        <taxon>Tordylieae</taxon>
        <taxon>Tordyliinae</taxon>
        <taxon>Heracleum</taxon>
    </lineage>
</organism>
<evidence type="ECO:0000313" key="1">
    <source>
        <dbReference type="EMBL" id="KAK1371110.1"/>
    </source>
</evidence>
<reference evidence="1" key="1">
    <citation type="submission" date="2023-02" db="EMBL/GenBank/DDBJ databases">
        <title>Genome of toxic invasive species Heracleum sosnowskyi carries increased number of genes despite the absence of recent whole-genome duplications.</title>
        <authorList>
            <person name="Schelkunov M."/>
            <person name="Shtratnikova V."/>
            <person name="Makarenko M."/>
            <person name="Klepikova A."/>
            <person name="Omelchenko D."/>
            <person name="Novikova G."/>
            <person name="Obukhova E."/>
            <person name="Bogdanov V."/>
            <person name="Penin A."/>
            <person name="Logacheva M."/>
        </authorList>
    </citation>
    <scope>NUCLEOTIDE SEQUENCE</scope>
    <source>
        <strain evidence="1">Hsosn_3</strain>
        <tissue evidence="1">Leaf</tissue>
    </source>
</reference>
<accession>A0AAD8HS56</accession>
<comment type="caution">
    <text evidence="1">The sequence shown here is derived from an EMBL/GenBank/DDBJ whole genome shotgun (WGS) entry which is preliminary data.</text>
</comment>
<sequence>MKTFSDNVLQNSEVQVVRDCSIRHVGTPPDGDYHVLRDSGTLKNLLLCRFMHGTKSLKTGMYFLRSRAAVKMLSGSLSILPCLIKEKVTREDHDDTTEWCTDG</sequence>
<dbReference type="AlphaFoldDB" id="A0AAD8HS56"/>
<keyword evidence="2" id="KW-1185">Reference proteome</keyword>
<dbReference type="EMBL" id="JAUIZM010000008">
    <property type="protein sequence ID" value="KAK1371110.1"/>
    <property type="molecule type" value="Genomic_DNA"/>
</dbReference>
<protein>
    <submittedName>
        <fullName evidence="1">Uncharacterized protein</fullName>
    </submittedName>
</protein>
<dbReference type="Proteomes" id="UP001237642">
    <property type="component" value="Unassembled WGS sequence"/>
</dbReference>